<protein>
    <submittedName>
        <fullName evidence="5">Leucine-rich repeat-containing protein 43-like isoform X1</fullName>
    </submittedName>
</protein>
<dbReference type="Gene3D" id="3.80.10.10">
    <property type="entry name" value="Ribonuclease Inhibitor"/>
    <property type="match status" value="1"/>
</dbReference>
<dbReference type="CTD" id="254050"/>
<dbReference type="OrthoDB" id="433501at2759"/>
<dbReference type="KEGG" id="aplc:110976692"/>
<feature type="compositionally biased region" description="Basic and acidic residues" evidence="3">
    <location>
        <begin position="491"/>
        <end position="508"/>
    </location>
</feature>
<evidence type="ECO:0000313" key="5">
    <source>
        <dbReference type="RefSeq" id="XP_022085875.1"/>
    </source>
</evidence>
<feature type="region of interest" description="Disordered" evidence="3">
    <location>
        <begin position="468"/>
        <end position="529"/>
    </location>
</feature>
<feature type="region of interest" description="Disordered" evidence="3">
    <location>
        <begin position="345"/>
        <end position="415"/>
    </location>
</feature>
<evidence type="ECO:0000256" key="3">
    <source>
        <dbReference type="SAM" id="MobiDB-lite"/>
    </source>
</evidence>
<evidence type="ECO:0000256" key="1">
    <source>
        <dbReference type="ARBA" id="ARBA00022614"/>
    </source>
</evidence>
<dbReference type="PANTHER" id="PTHR15454:SF19">
    <property type="entry name" value="LEUCINE-RICH REPEAT-CONTAINING PROTEIN 51"/>
    <property type="match status" value="1"/>
</dbReference>
<dbReference type="AlphaFoldDB" id="A0A8B7Y0Q4"/>
<dbReference type="Proteomes" id="UP000694845">
    <property type="component" value="Unplaced"/>
</dbReference>
<sequence>MPVAAGIDASTAFERQLRTLCLNEFPCGQGSWRTSNDKSLPASRFHVTLKDYGSSNEQEETLEELISSPFSPYSVDYSWSSEAKQLRDLAVKSPWLINKEFILGHFKSLRIVDKNVSKVDDGLLRLSNLEELTLSVNKLKTVDTCNVPSSLKVLELVANHISDLEPLCNKPPPTLHHLGLGLNRISALHDYITGTYWPSLLSLDLSHNDLCDLVEVVQTLATLPKLRNLVLVGNPLALIPGYRGFIIDSLRSLSILDDLGISADEKHHFKGLARKLEFILDEAKVTVKIGMVTGVPMPPELQATEEQPEFPIITRTYYVEYMFLEDFKARACSAQQRDASLALTEKENVDTEKEDVQAPEIVVGKQEGITSDQVDGPVPEGTFFTQTDESPSKLQPPPSTTNGTDHSQSPPPPLKLVQYRTEGLQWAEEGLEFAWEHELVIDDLPALKEFFKRGMLIAVKEDKVLSVPAEEGDEKASEAGKKAGGQKSAKTGKDSKSEKADKPKEKPGGGKKKKKEPEIELIHSPPEVTVLGMYTVDLGSFVDGDYSLEETCTCQGGALDAGEEEEEDKKDDSLDSKKDKKKKKEGGDNAKAKKGKDSKDKDKDKGKKTGKPDKKDSKMKRPESQLSDEDDRQAPPPPLNVHIQVELHHWLTARDSIPKPPVVKQPEDDGKSEAGTQG</sequence>
<dbReference type="PANTHER" id="PTHR15454">
    <property type="entry name" value="NISCHARIN RELATED"/>
    <property type="match status" value="1"/>
</dbReference>
<evidence type="ECO:0000313" key="4">
    <source>
        <dbReference type="Proteomes" id="UP000694845"/>
    </source>
</evidence>
<accession>A0A8B7Y0Q4</accession>
<feature type="compositionally biased region" description="Basic and acidic residues" evidence="3">
    <location>
        <begin position="585"/>
        <end position="623"/>
    </location>
</feature>
<feature type="region of interest" description="Disordered" evidence="3">
    <location>
        <begin position="557"/>
        <end position="678"/>
    </location>
</feature>
<feature type="compositionally biased region" description="Basic and acidic residues" evidence="3">
    <location>
        <begin position="345"/>
        <end position="356"/>
    </location>
</feature>
<evidence type="ECO:0000256" key="2">
    <source>
        <dbReference type="ARBA" id="ARBA00022737"/>
    </source>
</evidence>
<keyword evidence="4" id="KW-1185">Reference proteome</keyword>
<name>A0A8B7Y0Q4_ACAPL</name>
<feature type="compositionally biased region" description="Polar residues" evidence="3">
    <location>
        <begin position="383"/>
        <end position="393"/>
    </location>
</feature>
<organism evidence="4 5">
    <name type="scientific">Acanthaster planci</name>
    <name type="common">Crown-of-thorns starfish</name>
    <dbReference type="NCBI Taxonomy" id="133434"/>
    <lineage>
        <taxon>Eukaryota</taxon>
        <taxon>Metazoa</taxon>
        <taxon>Echinodermata</taxon>
        <taxon>Eleutherozoa</taxon>
        <taxon>Asterozoa</taxon>
        <taxon>Asteroidea</taxon>
        <taxon>Valvatacea</taxon>
        <taxon>Valvatida</taxon>
        <taxon>Acanthasteridae</taxon>
        <taxon>Acanthaster</taxon>
    </lineage>
</organism>
<keyword evidence="2" id="KW-0677">Repeat</keyword>
<proteinExistence type="predicted"/>
<dbReference type="GO" id="GO:0005737">
    <property type="term" value="C:cytoplasm"/>
    <property type="evidence" value="ECO:0007669"/>
    <property type="project" value="TreeGrafter"/>
</dbReference>
<dbReference type="InterPro" id="IPR032675">
    <property type="entry name" value="LRR_dom_sf"/>
</dbReference>
<dbReference type="PROSITE" id="PS51450">
    <property type="entry name" value="LRR"/>
    <property type="match status" value="1"/>
</dbReference>
<dbReference type="SUPFAM" id="SSF52075">
    <property type="entry name" value="Outer arm dynein light chain 1"/>
    <property type="match status" value="1"/>
</dbReference>
<dbReference type="InterPro" id="IPR001611">
    <property type="entry name" value="Leu-rich_rpt"/>
</dbReference>
<gene>
    <name evidence="5" type="primary">LOC110976692</name>
</gene>
<dbReference type="RefSeq" id="XP_022085875.1">
    <property type="nucleotide sequence ID" value="XM_022230183.1"/>
</dbReference>
<dbReference type="GeneID" id="110976692"/>
<reference evidence="5" key="1">
    <citation type="submission" date="2025-08" db="UniProtKB">
        <authorList>
            <consortium name="RefSeq"/>
        </authorList>
    </citation>
    <scope>IDENTIFICATION</scope>
</reference>
<keyword evidence="1" id="KW-0433">Leucine-rich repeat</keyword>